<evidence type="ECO:0000256" key="5">
    <source>
        <dbReference type="SAM" id="Phobius"/>
    </source>
</evidence>
<dbReference type="Pfam" id="PF07730">
    <property type="entry name" value="HisKA_3"/>
    <property type="match status" value="1"/>
</dbReference>
<evidence type="ECO:0000256" key="3">
    <source>
        <dbReference type="ARBA" id="ARBA00023012"/>
    </source>
</evidence>
<keyword evidence="2 7" id="KW-0418">Kinase</keyword>
<dbReference type="InterPro" id="IPR036890">
    <property type="entry name" value="HATPase_C_sf"/>
</dbReference>
<feature type="transmembrane region" description="Helical" evidence="5">
    <location>
        <begin position="56"/>
        <end position="76"/>
    </location>
</feature>
<evidence type="ECO:0000259" key="6">
    <source>
        <dbReference type="Pfam" id="PF07730"/>
    </source>
</evidence>
<comment type="caution">
    <text evidence="7">The sequence shown here is derived from an EMBL/GenBank/DDBJ whole genome shotgun (WGS) entry which is preliminary data.</text>
</comment>
<feature type="region of interest" description="Disordered" evidence="4">
    <location>
        <begin position="362"/>
        <end position="389"/>
    </location>
</feature>
<organism evidence="7 8">
    <name type="scientific">Longispora fulva</name>
    <dbReference type="NCBI Taxonomy" id="619741"/>
    <lineage>
        <taxon>Bacteria</taxon>
        <taxon>Bacillati</taxon>
        <taxon>Actinomycetota</taxon>
        <taxon>Actinomycetes</taxon>
        <taxon>Micromonosporales</taxon>
        <taxon>Micromonosporaceae</taxon>
        <taxon>Longispora</taxon>
    </lineage>
</organism>
<proteinExistence type="predicted"/>
<dbReference type="AlphaFoldDB" id="A0A8J7KPT7"/>
<feature type="transmembrane region" description="Helical" evidence="5">
    <location>
        <begin position="25"/>
        <end position="44"/>
    </location>
</feature>
<sequence length="389" mass="40696">MTTDASPVPEPPVPGAVRGMLGRRVGVLVTVFFSLFLVSFAADVATSDRPTGTKIAFLAVLSVYGLSYGFGVILFWNAVTGRKLALVGWLLLLFVALLTIGGLPTMMLATYIIGPVSVMLPFRWAVGLSGALLAGLLVAMVVTGEDLMGAWLGLLAIAASVALMGRLMTVNRELFTARHELATMAVSQERARVARDLHDVLGHSLTTITVKAGLARRILESDPNGVDRAVAEIADLERLSRQALTEVRATVSGYRKASLAAELAGANVALAAADIVADLPHAVDDVPPELQESLAYVVREGVTNVLRHSGATRCQIRLGPTWLEVRDNGVAPPGPAGNGLTGLRERLAAVGGTVDAGPLPGGGFMIRASVPPRPSTTSETAPTSVEETT</sequence>
<accession>A0A8J7KPT7</accession>
<evidence type="ECO:0000313" key="7">
    <source>
        <dbReference type="EMBL" id="MBG6141666.1"/>
    </source>
</evidence>
<name>A0A8J7KPT7_9ACTN</name>
<keyword evidence="8" id="KW-1185">Reference proteome</keyword>
<dbReference type="RefSeq" id="WP_197008052.1">
    <property type="nucleotide sequence ID" value="NZ_BONS01000013.1"/>
</dbReference>
<dbReference type="GO" id="GO:0000155">
    <property type="term" value="F:phosphorelay sensor kinase activity"/>
    <property type="evidence" value="ECO:0007669"/>
    <property type="project" value="InterPro"/>
</dbReference>
<dbReference type="EMBL" id="JADOUF010000001">
    <property type="protein sequence ID" value="MBG6141666.1"/>
    <property type="molecule type" value="Genomic_DNA"/>
</dbReference>
<dbReference type="SUPFAM" id="SSF55874">
    <property type="entry name" value="ATPase domain of HSP90 chaperone/DNA topoisomerase II/histidine kinase"/>
    <property type="match status" value="1"/>
</dbReference>
<feature type="transmembrane region" description="Helical" evidence="5">
    <location>
        <begin position="88"/>
        <end position="112"/>
    </location>
</feature>
<feature type="transmembrane region" description="Helical" evidence="5">
    <location>
        <begin position="124"/>
        <end position="142"/>
    </location>
</feature>
<keyword evidence="5" id="KW-0812">Transmembrane</keyword>
<feature type="compositionally biased region" description="Polar residues" evidence="4">
    <location>
        <begin position="375"/>
        <end position="389"/>
    </location>
</feature>
<dbReference type="InterPro" id="IPR050482">
    <property type="entry name" value="Sensor_HK_TwoCompSys"/>
</dbReference>
<dbReference type="CDD" id="cd16917">
    <property type="entry name" value="HATPase_UhpB-NarQ-NarX-like"/>
    <property type="match status" value="1"/>
</dbReference>
<evidence type="ECO:0000256" key="2">
    <source>
        <dbReference type="ARBA" id="ARBA00022777"/>
    </source>
</evidence>
<dbReference type="InterPro" id="IPR011712">
    <property type="entry name" value="Sig_transdc_His_kin_sub3_dim/P"/>
</dbReference>
<dbReference type="PANTHER" id="PTHR24421">
    <property type="entry name" value="NITRATE/NITRITE SENSOR PROTEIN NARX-RELATED"/>
    <property type="match status" value="1"/>
</dbReference>
<dbReference type="EC" id="2.7.13.3" evidence="7"/>
<keyword evidence="3" id="KW-0902">Two-component regulatory system</keyword>
<evidence type="ECO:0000256" key="4">
    <source>
        <dbReference type="SAM" id="MobiDB-lite"/>
    </source>
</evidence>
<protein>
    <submittedName>
        <fullName evidence="7">Two-component system sensor histidine kinase DesK</fullName>
        <ecNumber evidence="7">2.7.13.3</ecNumber>
    </submittedName>
</protein>
<dbReference type="Gene3D" id="3.30.565.10">
    <property type="entry name" value="Histidine kinase-like ATPase, C-terminal domain"/>
    <property type="match status" value="1"/>
</dbReference>
<feature type="transmembrane region" description="Helical" evidence="5">
    <location>
        <begin position="148"/>
        <end position="168"/>
    </location>
</feature>
<gene>
    <name evidence="7" type="ORF">IW245_007860</name>
</gene>
<keyword evidence="5" id="KW-1133">Transmembrane helix</keyword>
<dbReference type="Proteomes" id="UP000622552">
    <property type="component" value="Unassembled WGS sequence"/>
</dbReference>
<feature type="domain" description="Signal transduction histidine kinase subgroup 3 dimerisation and phosphoacceptor" evidence="6">
    <location>
        <begin position="189"/>
        <end position="258"/>
    </location>
</feature>
<reference evidence="7" key="1">
    <citation type="submission" date="2020-11" db="EMBL/GenBank/DDBJ databases">
        <title>Sequencing the genomes of 1000 actinobacteria strains.</title>
        <authorList>
            <person name="Klenk H.-P."/>
        </authorList>
    </citation>
    <scope>NUCLEOTIDE SEQUENCE</scope>
    <source>
        <strain evidence="7">DSM 45356</strain>
    </source>
</reference>
<dbReference type="Gene3D" id="1.20.5.1930">
    <property type="match status" value="1"/>
</dbReference>
<dbReference type="GO" id="GO:0046983">
    <property type="term" value="F:protein dimerization activity"/>
    <property type="evidence" value="ECO:0007669"/>
    <property type="project" value="InterPro"/>
</dbReference>
<keyword evidence="5" id="KW-0472">Membrane</keyword>
<evidence type="ECO:0000256" key="1">
    <source>
        <dbReference type="ARBA" id="ARBA00022679"/>
    </source>
</evidence>
<dbReference type="GO" id="GO:0016020">
    <property type="term" value="C:membrane"/>
    <property type="evidence" value="ECO:0007669"/>
    <property type="project" value="InterPro"/>
</dbReference>
<dbReference type="PANTHER" id="PTHR24421:SF63">
    <property type="entry name" value="SENSOR HISTIDINE KINASE DESK"/>
    <property type="match status" value="1"/>
</dbReference>
<evidence type="ECO:0000313" key="8">
    <source>
        <dbReference type="Proteomes" id="UP000622552"/>
    </source>
</evidence>
<keyword evidence="1 7" id="KW-0808">Transferase</keyword>